<name>A0A0D1CHI6_MYCMD</name>
<dbReference type="PANTHER" id="PTHR43662:SF3">
    <property type="entry name" value="DOMAIN PROTEIN, PUTATIVE (AFU_ORTHOLOGUE AFUA_6G11970)-RELATED"/>
    <property type="match status" value="1"/>
</dbReference>
<dbReference type="GeneID" id="23566282"/>
<dbReference type="AlphaFoldDB" id="A0A0D1CHI6"/>
<organism evidence="4 5">
    <name type="scientific">Mycosarcoma maydis</name>
    <name type="common">Corn smut fungus</name>
    <name type="synonym">Ustilago maydis</name>
    <dbReference type="NCBI Taxonomy" id="5270"/>
    <lineage>
        <taxon>Eukaryota</taxon>
        <taxon>Fungi</taxon>
        <taxon>Dikarya</taxon>
        <taxon>Basidiomycota</taxon>
        <taxon>Ustilaginomycotina</taxon>
        <taxon>Ustilaginomycetes</taxon>
        <taxon>Ustilaginales</taxon>
        <taxon>Ustilaginaceae</taxon>
        <taxon>Mycosarcoma</taxon>
    </lineage>
</organism>
<dbReference type="Pfam" id="PF09362">
    <property type="entry name" value="DUF1996"/>
    <property type="match status" value="1"/>
</dbReference>
<evidence type="ECO:0000313" key="5">
    <source>
        <dbReference type="Proteomes" id="UP000000561"/>
    </source>
</evidence>
<dbReference type="PANTHER" id="PTHR43662">
    <property type="match status" value="1"/>
</dbReference>
<dbReference type="RefSeq" id="XP_011392143.1">
    <property type="nucleotide sequence ID" value="XM_011393841.1"/>
</dbReference>
<dbReference type="InterPro" id="IPR018535">
    <property type="entry name" value="DUF1996"/>
</dbReference>
<dbReference type="OrthoDB" id="74764at2759"/>
<gene>
    <name evidence="4" type="ORF">UMAG_10221</name>
</gene>
<dbReference type="KEGG" id="uma:UMAG_10221"/>
<feature type="compositionally biased region" description="Basic residues" evidence="1">
    <location>
        <begin position="415"/>
        <end position="445"/>
    </location>
</feature>
<keyword evidence="2" id="KW-0732">Signal</keyword>
<accession>A0A0D1CHI6</accession>
<dbReference type="InParanoid" id="A0A0D1CHI6"/>
<feature type="signal peptide" evidence="2">
    <location>
        <begin position="1"/>
        <end position="25"/>
    </location>
</feature>
<dbReference type="VEuPathDB" id="FungiDB:UMAG_10221"/>
<dbReference type="EMBL" id="CM003158">
    <property type="protein sequence ID" value="KIS66428.1"/>
    <property type="molecule type" value="Genomic_DNA"/>
</dbReference>
<feature type="domain" description="DUF1996" evidence="3">
    <location>
        <begin position="48"/>
        <end position="273"/>
    </location>
</feature>
<sequence length="445" mass="47949">MLATRRLVCWTLIAVWCALFGTKEASATLANPVMWILAHQSLKQARVDPIVTPGGVSSHVHSLVGANGVSADTTTAESLEAASTCTTAGLHADMSSYWAPSLYSINPDGTFTPRQLYYVNTYYLMRGNVEIKAFPRRTSTAGGQCNAQRTRTYEASRQYGIVCLPSTTPTAARNQRRFLHELVPQGLRLQVTFPSCWNGKDLVSADHSHVVYPLGDDADQGACPASHSVRLPTLFYEFVWDVTGITNTNNSELVLSNGDSMGYSFHADFISAWDETILQAAIDQCGGSLFNDLESCPPLAQTLDRQASRDCTATSTEAMSGTLASLPGCNMVWNGPHAGIGLTAGCDPTKVVMKPDGYMGSSNISSSSSLSSSSLSATSSTAPTTEATKNTAVAASMTKSKTRRVKQTPKATPAPKKKHKSTAINKKKHRRPTKVQRKKRPRKCS</sequence>
<evidence type="ECO:0000256" key="2">
    <source>
        <dbReference type="SAM" id="SignalP"/>
    </source>
</evidence>
<feature type="region of interest" description="Disordered" evidence="1">
    <location>
        <begin position="362"/>
        <end position="445"/>
    </location>
</feature>
<dbReference type="eggNOG" id="KOG4157">
    <property type="taxonomic scope" value="Eukaryota"/>
</dbReference>
<keyword evidence="5" id="KW-1185">Reference proteome</keyword>
<feature type="compositionally biased region" description="Polar residues" evidence="1">
    <location>
        <begin position="383"/>
        <end position="399"/>
    </location>
</feature>
<proteinExistence type="predicted"/>
<feature type="compositionally biased region" description="Low complexity" evidence="1">
    <location>
        <begin position="362"/>
        <end position="382"/>
    </location>
</feature>
<protein>
    <recommendedName>
        <fullName evidence="3">DUF1996 domain-containing protein</fullName>
    </recommendedName>
</protein>
<evidence type="ECO:0000256" key="1">
    <source>
        <dbReference type="SAM" id="MobiDB-lite"/>
    </source>
</evidence>
<evidence type="ECO:0000313" key="4">
    <source>
        <dbReference type="EMBL" id="KIS66428.1"/>
    </source>
</evidence>
<evidence type="ECO:0000259" key="3">
    <source>
        <dbReference type="Pfam" id="PF09362"/>
    </source>
</evidence>
<feature type="chain" id="PRO_5002239665" description="DUF1996 domain-containing protein" evidence="2">
    <location>
        <begin position="26"/>
        <end position="445"/>
    </location>
</feature>
<dbReference type="Proteomes" id="UP000000561">
    <property type="component" value="Chromosome 19"/>
</dbReference>
<reference evidence="4 5" key="1">
    <citation type="journal article" date="2006" name="Nature">
        <title>Insights from the genome of the biotrophic fungal plant pathogen Ustilago maydis.</title>
        <authorList>
            <person name="Kamper J."/>
            <person name="Kahmann R."/>
            <person name="Bolker M."/>
            <person name="Ma L.J."/>
            <person name="Brefort T."/>
            <person name="Saville B.J."/>
            <person name="Banuett F."/>
            <person name="Kronstad J.W."/>
            <person name="Gold S.E."/>
            <person name="Muller O."/>
            <person name="Perlin M.H."/>
            <person name="Wosten H.A."/>
            <person name="de Vries R."/>
            <person name="Ruiz-Herrera J."/>
            <person name="Reynaga-Pena C.G."/>
            <person name="Snetselaar K."/>
            <person name="McCann M."/>
            <person name="Perez-Martin J."/>
            <person name="Feldbrugge M."/>
            <person name="Basse C.W."/>
            <person name="Steinberg G."/>
            <person name="Ibeas J.I."/>
            <person name="Holloman W."/>
            <person name="Guzman P."/>
            <person name="Farman M."/>
            <person name="Stajich J.E."/>
            <person name="Sentandreu R."/>
            <person name="Gonzalez-Prieto J.M."/>
            <person name="Kennell J.C."/>
            <person name="Molina L."/>
            <person name="Schirawski J."/>
            <person name="Mendoza-Mendoza A."/>
            <person name="Greilinger D."/>
            <person name="Munch K."/>
            <person name="Rossel N."/>
            <person name="Scherer M."/>
            <person name="Vranes M."/>
            <person name="Ladendorf O."/>
            <person name="Vincon V."/>
            <person name="Fuchs U."/>
            <person name="Sandrock B."/>
            <person name="Meng S."/>
            <person name="Ho E.C."/>
            <person name="Cahill M.J."/>
            <person name="Boyce K.J."/>
            <person name="Klose J."/>
            <person name="Klosterman S.J."/>
            <person name="Deelstra H.J."/>
            <person name="Ortiz-Castellanos L."/>
            <person name="Li W."/>
            <person name="Sanchez-Alonso P."/>
            <person name="Schreier P.H."/>
            <person name="Hauser-Hahn I."/>
            <person name="Vaupel M."/>
            <person name="Koopmann E."/>
            <person name="Friedrich G."/>
            <person name="Voss H."/>
            <person name="Schluter T."/>
            <person name="Margolis J."/>
            <person name="Platt D."/>
            <person name="Swimmer C."/>
            <person name="Gnirke A."/>
            <person name="Chen F."/>
            <person name="Vysotskaia V."/>
            <person name="Mannhaupt G."/>
            <person name="Guldener U."/>
            <person name="Munsterkotter M."/>
            <person name="Haase D."/>
            <person name="Oesterheld M."/>
            <person name="Mewes H.W."/>
            <person name="Mauceli E.W."/>
            <person name="DeCaprio D."/>
            <person name="Wade C.M."/>
            <person name="Butler J."/>
            <person name="Young S."/>
            <person name="Jaffe D.B."/>
            <person name="Calvo S."/>
            <person name="Nusbaum C."/>
            <person name="Galagan J."/>
            <person name="Birren B.W."/>
        </authorList>
    </citation>
    <scope>NUCLEOTIDE SEQUENCE [LARGE SCALE GENOMIC DNA]</scope>
    <source>
        <strain evidence="5">DSM 14603 / FGSC 9021 / UM521</strain>
    </source>
</reference>